<reference evidence="3" key="2">
    <citation type="journal article" date="2023" name="Int. J. Mol. Sci.">
        <title>De Novo Assembly and Annotation of 11 Diverse Shrub Willow (Salix) Genomes Reveals Novel Gene Organization in Sex-Linked Regions.</title>
        <authorList>
            <person name="Hyden B."/>
            <person name="Feng K."/>
            <person name="Yates T.B."/>
            <person name="Jawdy S."/>
            <person name="Cereghino C."/>
            <person name="Smart L.B."/>
            <person name="Muchero W."/>
        </authorList>
    </citation>
    <scope>NUCLEOTIDE SEQUENCE</scope>
    <source>
        <tissue evidence="3">Shoot tip</tissue>
    </source>
</reference>
<dbReference type="GO" id="GO:0042500">
    <property type="term" value="F:aspartic endopeptidase activity, intramembrane cleaving"/>
    <property type="evidence" value="ECO:0007669"/>
    <property type="project" value="InterPro"/>
</dbReference>
<evidence type="ECO:0000313" key="3">
    <source>
        <dbReference type="EMBL" id="KAJ6686257.1"/>
    </source>
</evidence>
<evidence type="ECO:0000313" key="4">
    <source>
        <dbReference type="Proteomes" id="UP001151532"/>
    </source>
</evidence>
<dbReference type="Pfam" id="PF04258">
    <property type="entry name" value="Peptidase_A22B"/>
    <property type="match status" value="1"/>
</dbReference>
<gene>
    <name evidence="3" type="ORF">OIU79_016108</name>
</gene>
<dbReference type="GO" id="GO:0005765">
    <property type="term" value="C:lysosomal membrane"/>
    <property type="evidence" value="ECO:0007669"/>
    <property type="project" value="TreeGrafter"/>
</dbReference>
<dbReference type="OrthoDB" id="29661at2759"/>
<keyword evidence="1" id="KW-0645">Protease</keyword>
<feature type="transmembrane region" description="Helical" evidence="2">
    <location>
        <begin position="54"/>
        <end position="72"/>
    </location>
</feature>
<accession>A0A9Q0PE24</accession>
<keyword evidence="2" id="KW-0812">Transmembrane</keyword>
<organism evidence="3 4">
    <name type="scientific">Salix purpurea</name>
    <name type="common">Purple osier willow</name>
    <dbReference type="NCBI Taxonomy" id="77065"/>
    <lineage>
        <taxon>Eukaryota</taxon>
        <taxon>Viridiplantae</taxon>
        <taxon>Streptophyta</taxon>
        <taxon>Embryophyta</taxon>
        <taxon>Tracheophyta</taxon>
        <taxon>Spermatophyta</taxon>
        <taxon>Magnoliopsida</taxon>
        <taxon>eudicotyledons</taxon>
        <taxon>Gunneridae</taxon>
        <taxon>Pentapetalae</taxon>
        <taxon>rosids</taxon>
        <taxon>fabids</taxon>
        <taxon>Malpighiales</taxon>
        <taxon>Salicaceae</taxon>
        <taxon>Saliceae</taxon>
        <taxon>Salix</taxon>
    </lineage>
</organism>
<dbReference type="GO" id="GO:0033619">
    <property type="term" value="P:membrane protein proteolysis"/>
    <property type="evidence" value="ECO:0007669"/>
    <property type="project" value="TreeGrafter"/>
</dbReference>
<dbReference type="Proteomes" id="UP001151532">
    <property type="component" value="Chromosome 2"/>
</dbReference>
<dbReference type="EMBL" id="JAPFFK010000019">
    <property type="protein sequence ID" value="KAJ6686257.1"/>
    <property type="molecule type" value="Genomic_DNA"/>
</dbReference>
<evidence type="ECO:0000256" key="1">
    <source>
        <dbReference type="ARBA" id="ARBA00022670"/>
    </source>
</evidence>
<keyword evidence="2" id="KW-1133">Transmembrane helix</keyword>
<comment type="caution">
    <text evidence="3">The sequence shown here is derived from an EMBL/GenBank/DDBJ whole genome shotgun (WGS) entry which is preliminary data.</text>
</comment>
<dbReference type="InterPro" id="IPR007369">
    <property type="entry name" value="Peptidase_A22B_SPP"/>
</dbReference>
<name>A0A9Q0PE24_SALPP</name>
<keyword evidence="2" id="KW-0472">Membrane</keyword>
<sequence length="172" mass="18993">MVCEVNETDVKIGIASVMLPQDAGASLEKYLTSSSSVKVQLYSPRRPVVDVAEVFLWLMAVGTILCASYWSAWSAREVAIEQDKLLKDGLDELIHVDGVHSSGIVNINTASAILFVVIASCFLVMLYKLMSYWFIEVLVVLFCIGGVEGFADLPGCFVIMFQMVSTRRRIIC</sequence>
<keyword evidence="4" id="KW-1185">Reference proteome</keyword>
<proteinExistence type="predicted"/>
<dbReference type="PANTHER" id="PTHR12174:SF102">
    <property type="entry name" value="SIGNAL PEPTIDE PEPTIDASE-LIKE 4"/>
    <property type="match status" value="1"/>
</dbReference>
<dbReference type="GO" id="GO:0098554">
    <property type="term" value="C:cytoplasmic side of endoplasmic reticulum membrane"/>
    <property type="evidence" value="ECO:0007669"/>
    <property type="project" value="TreeGrafter"/>
</dbReference>
<evidence type="ECO:0000256" key="2">
    <source>
        <dbReference type="SAM" id="Phobius"/>
    </source>
</evidence>
<dbReference type="AlphaFoldDB" id="A0A9Q0PE24"/>
<feature type="transmembrane region" description="Helical" evidence="2">
    <location>
        <begin position="133"/>
        <end position="161"/>
    </location>
</feature>
<keyword evidence="1" id="KW-0378">Hydrolase</keyword>
<feature type="transmembrane region" description="Helical" evidence="2">
    <location>
        <begin position="107"/>
        <end position="127"/>
    </location>
</feature>
<dbReference type="PANTHER" id="PTHR12174">
    <property type="entry name" value="SIGNAL PEPTIDE PEPTIDASE"/>
    <property type="match status" value="1"/>
</dbReference>
<reference evidence="3" key="1">
    <citation type="submission" date="2022-11" db="EMBL/GenBank/DDBJ databases">
        <authorList>
            <person name="Hyden B.L."/>
            <person name="Feng K."/>
            <person name="Yates T."/>
            <person name="Jawdy S."/>
            <person name="Smart L.B."/>
            <person name="Muchero W."/>
        </authorList>
    </citation>
    <scope>NUCLEOTIDE SEQUENCE</scope>
    <source>
        <tissue evidence="3">Shoot tip</tissue>
    </source>
</reference>
<protein>
    <submittedName>
        <fullName evidence="3">SIGNAL PEPTIDE PEPTIDASE</fullName>
    </submittedName>
</protein>
<dbReference type="GO" id="GO:0030660">
    <property type="term" value="C:Golgi-associated vesicle membrane"/>
    <property type="evidence" value="ECO:0007669"/>
    <property type="project" value="TreeGrafter"/>
</dbReference>
<dbReference type="GO" id="GO:0098553">
    <property type="term" value="C:lumenal side of endoplasmic reticulum membrane"/>
    <property type="evidence" value="ECO:0007669"/>
    <property type="project" value="TreeGrafter"/>
</dbReference>